<evidence type="ECO:0000259" key="1">
    <source>
        <dbReference type="Pfam" id="PF16473"/>
    </source>
</evidence>
<organism evidence="2 3">
    <name type="scientific">Polaribacter marinus</name>
    <dbReference type="NCBI Taxonomy" id="2916838"/>
    <lineage>
        <taxon>Bacteria</taxon>
        <taxon>Pseudomonadati</taxon>
        <taxon>Bacteroidota</taxon>
        <taxon>Flavobacteriia</taxon>
        <taxon>Flavobacteriales</taxon>
        <taxon>Flavobacteriaceae</taxon>
    </lineage>
</organism>
<dbReference type="SUPFAM" id="SSF53098">
    <property type="entry name" value="Ribonuclease H-like"/>
    <property type="match status" value="1"/>
</dbReference>
<dbReference type="EMBL" id="JAKQYM010000007">
    <property type="protein sequence ID" value="MCI2229561.1"/>
    <property type="molecule type" value="Genomic_DNA"/>
</dbReference>
<dbReference type="GO" id="GO:0003676">
    <property type="term" value="F:nucleic acid binding"/>
    <property type="evidence" value="ECO:0007669"/>
    <property type="project" value="InterPro"/>
</dbReference>
<keyword evidence="3" id="KW-1185">Reference proteome</keyword>
<evidence type="ECO:0000313" key="3">
    <source>
        <dbReference type="Proteomes" id="UP001139369"/>
    </source>
</evidence>
<dbReference type="InterPro" id="IPR033390">
    <property type="entry name" value="Rv2179c-like"/>
</dbReference>
<sequence>MTDLMIDIETLGTKPGSVILSIAAVEFDLKTGKTGSIFYQDIDLDSCVKQGLSIDVSTVLWWLEQPKEIQNTIIIGHRNQLKNVLRRFGMWISDNTPKDVKIWGNSARFDLGLLEAAYDSCNMRLPWNHYNECDVRTIVMFAPDIKKEMKFEGIKHNPIYDCKHQIRYCSKIYQTLNFPKDA</sequence>
<reference evidence="2" key="1">
    <citation type="submission" date="2022-02" db="EMBL/GenBank/DDBJ databases">
        <title>Polaribacter sp. MSW13, isolated from seawater.</title>
        <authorList>
            <person name="Kristyanto S."/>
            <person name="Jung J."/>
            <person name="Jeon C.O."/>
        </authorList>
    </citation>
    <scope>NUCLEOTIDE SEQUENCE</scope>
    <source>
        <strain evidence="2">MSW13</strain>
    </source>
</reference>
<evidence type="ECO:0000313" key="2">
    <source>
        <dbReference type="EMBL" id="MCI2229561.1"/>
    </source>
</evidence>
<name>A0A9X1VU26_9FLAO</name>
<comment type="caution">
    <text evidence="2">The sequence shown here is derived from an EMBL/GenBank/DDBJ whole genome shotgun (WGS) entry which is preliminary data.</text>
</comment>
<dbReference type="AlphaFoldDB" id="A0A9X1VU26"/>
<dbReference type="InterPro" id="IPR036397">
    <property type="entry name" value="RNaseH_sf"/>
</dbReference>
<protein>
    <submittedName>
        <fullName evidence="2">3'-5' exoribonuclease</fullName>
    </submittedName>
</protein>
<dbReference type="RefSeq" id="WP_242178687.1">
    <property type="nucleotide sequence ID" value="NZ_JAKQYM010000007.1"/>
</dbReference>
<gene>
    <name evidence="2" type="ORF">MC378_10315</name>
</gene>
<dbReference type="Gene3D" id="3.30.420.10">
    <property type="entry name" value="Ribonuclease H-like superfamily/Ribonuclease H"/>
    <property type="match status" value="1"/>
</dbReference>
<proteinExistence type="predicted"/>
<feature type="domain" description="3'-5' exoribonuclease Rv2179c-like" evidence="1">
    <location>
        <begin position="3"/>
        <end position="172"/>
    </location>
</feature>
<accession>A0A9X1VU26</accession>
<dbReference type="InterPro" id="IPR012337">
    <property type="entry name" value="RNaseH-like_sf"/>
</dbReference>
<dbReference type="Proteomes" id="UP001139369">
    <property type="component" value="Unassembled WGS sequence"/>
</dbReference>
<dbReference type="Pfam" id="PF16473">
    <property type="entry name" value="Rv2179c-like"/>
    <property type="match status" value="1"/>
</dbReference>